<evidence type="ECO:0000313" key="9">
    <source>
        <dbReference type="EMBL" id="CAB9507484.1"/>
    </source>
</evidence>
<feature type="compositionally biased region" description="Polar residues" evidence="8">
    <location>
        <begin position="1"/>
        <end position="11"/>
    </location>
</feature>
<feature type="compositionally biased region" description="Basic and acidic residues" evidence="8">
    <location>
        <begin position="24"/>
        <end position="57"/>
    </location>
</feature>
<sequence>MEPSPGGSQMDAQEEVMDIVAARSRGDNREVELRKLEMFELKVQQRQDEQSKREEMGRSFQSSQQHPSTTGDNSTGEEIGEEEQDDPFILKVVQERIQNHPQVTSETLPAGAGLEDYSSTKVNNSTGEATRKEEAGPEDELAFPQPRLTRGQNLSDQAAMRPGAYTAVPGTALQRTTTFRGSLAGGATSSAHVEEFTSSAHTSNQSTADGQATTPADNNSGLAVANQVEENENPTQIAKLGHLHGEKGTTSTTLKILVLVGGLLIIGVIVGSICGAGLCSSKEGDVETEAPTSFRYFALEDIQNRIEEAFGPDYFSKNDEPEPTQPKLKALDWIVFEDPLQLNPDAENILQRFILSLTYFQTSQESDWLDCGPSTTANDQTCWIQNFRGSELVANQWLAGVHECQWARIVCDREKNITQLRLWDNGLNGPLPTELASLPALNLLDLKGNQLTGTVPSIYGRFLSLASLNLGHNQLSGSIPLELFGNNKLSSLSFANNSLTGTVPTEIGLFDWTLLDFQSNSLSGSIPTELFQTGQGLRLFLHLNDNKLTGTLPTEIGALHGRDDLILALQGNPLRGTIPSEISLLRGNIGDLDISWTNMDGSLPEELFTKCTNLVSLKASNSGLTGTISTGLQLLTKLQWFDISNNKFHGTIPAQLSALTKLQRFIVNGNDLSGSIPSSVCALDGPGKGFFEMAADCLPGESTGDPMLCGILPCDNDDHPLTITTATTAHLFSLYDIIATTTK</sequence>
<evidence type="ECO:0000256" key="2">
    <source>
        <dbReference type="ARBA" id="ARBA00022614"/>
    </source>
</evidence>
<dbReference type="InterPro" id="IPR032675">
    <property type="entry name" value="LRR_dom_sf"/>
</dbReference>
<feature type="compositionally biased region" description="Polar residues" evidence="8">
    <location>
        <begin position="117"/>
        <end position="128"/>
    </location>
</feature>
<keyword evidence="7" id="KW-0472">Membrane</keyword>
<dbReference type="FunFam" id="3.80.10.10:FF:000041">
    <property type="entry name" value="LRR receptor-like serine/threonine-protein kinase ERECTA"/>
    <property type="match status" value="1"/>
</dbReference>
<keyword evidence="3" id="KW-0732">Signal</keyword>
<feature type="region of interest" description="Disordered" evidence="8">
    <location>
        <begin position="197"/>
        <end position="219"/>
    </location>
</feature>
<keyword evidence="10" id="KW-1185">Reference proteome</keyword>
<reference evidence="9" key="1">
    <citation type="submission" date="2020-06" db="EMBL/GenBank/DDBJ databases">
        <authorList>
            <consortium name="Plant Systems Biology data submission"/>
        </authorList>
    </citation>
    <scope>NUCLEOTIDE SEQUENCE</scope>
    <source>
        <strain evidence="9">D6</strain>
    </source>
</reference>
<keyword evidence="6" id="KW-0067">ATP-binding</keyword>
<dbReference type="InterPro" id="IPR001611">
    <property type="entry name" value="Leu-rich_rpt"/>
</dbReference>
<evidence type="ECO:0000256" key="8">
    <source>
        <dbReference type="SAM" id="MobiDB-lite"/>
    </source>
</evidence>
<dbReference type="SUPFAM" id="SSF52058">
    <property type="entry name" value="L domain-like"/>
    <property type="match status" value="1"/>
</dbReference>
<accession>A0A9N8DWX5</accession>
<dbReference type="PANTHER" id="PTHR48056:SF81">
    <property type="entry name" value="RECEPTOR PROTEIN-TYROSINE KINASE CEPR1"/>
    <property type="match status" value="1"/>
</dbReference>
<feature type="region of interest" description="Disordered" evidence="8">
    <location>
        <begin position="1"/>
        <end position="87"/>
    </location>
</feature>
<comment type="caution">
    <text evidence="9">The sequence shown here is derived from an EMBL/GenBank/DDBJ whole genome shotgun (WGS) entry which is preliminary data.</text>
</comment>
<comment type="subcellular location">
    <subcellularLocation>
        <location evidence="1">Membrane</location>
    </subcellularLocation>
</comment>
<dbReference type="Pfam" id="PF00560">
    <property type="entry name" value="LRR_1"/>
    <property type="match status" value="2"/>
</dbReference>
<dbReference type="GO" id="GO:0005524">
    <property type="term" value="F:ATP binding"/>
    <property type="evidence" value="ECO:0007669"/>
    <property type="project" value="UniProtKB-KW"/>
</dbReference>
<name>A0A9N8DWX5_9STRA</name>
<evidence type="ECO:0000256" key="5">
    <source>
        <dbReference type="ARBA" id="ARBA00022741"/>
    </source>
</evidence>
<feature type="compositionally biased region" description="Polar residues" evidence="8">
    <location>
        <begin position="59"/>
        <end position="76"/>
    </location>
</feature>
<dbReference type="Gene3D" id="3.80.10.10">
    <property type="entry name" value="Ribonuclease Inhibitor"/>
    <property type="match status" value="2"/>
</dbReference>
<keyword evidence="2" id="KW-0433">Leucine-rich repeat</keyword>
<dbReference type="GO" id="GO:0016020">
    <property type="term" value="C:membrane"/>
    <property type="evidence" value="ECO:0007669"/>
    <property type="project" value="UniProtKB-SubCell"/>
</dbReference>
<evidence type="ECO:0000313" key="10">
    <source>
        <dbReference type="Proteomes" id="UP001153069"/>
    </source>
</evidence>
<dbReference type="PANTHER" id="PTHR48056">
    <property type="entry name" value="LRR RECEPTOR-LIKE SERINE/THREONINE-PROTEIN KINASE-RELATED"/>
    <property type="match status" value="1"/>
</dbReference>
<organism evidence="9 10">
    <name type="scientific">Seminavis robusta</name>
    <dbReference type="NCBI Taxonomy" id="568900"/>
    <lineage>
        <taxon>Eukaryota</taxon>
        <taxon>Sar</taxon>
        <taxon>Stramenopiles</taxon>
        <taxon>Ochrophyta</taxon>
        <taxon>Bacillariophyta</taxon>
        <taxon>Bacillariophyceae</taxon>
        <taxon>Bacillariophycidae</taxon>
        <taxon>Naviculales</taxon>
        <taxon>Naviculaceae</taxon>
        <taxon>Seminavis</taxon>
    </lineage>
</organism>
<dbReference type="Proteomes" id="UP001153069">
    <property type="component" value="Unassembled WGS sequence"/>
</dbReference>
<protein>
    <submittedName>
        <fullName evidence="9">Leucine Rich Repeat</fullName>
    </submittedName>
</protein>
<evidence type="ECO:0000256" key="3">
    <source>
        <dbReference type="ARBA" id="ARBA00022729"/>
    </source>
</evidence>
<evidence type="ECO:0000256" key="4">
    <source>
        <dbReference type="ARBA" id="ARBA00022737"/>
    </source>
</evidence>
<keyword evidence="5" id="KW-0547">Nucleotide-binding</keyword>
<feature type="region of interest" description="Disordered" evidence="8">
    <location>
        <begin position="100"/>
        <end position="139"/>
    </location>
</feature>
<evidence type="ECO:0000256" key="6">
    <source>
        <dbReference type="ARBA" id="ARBA00022840"/>
    </source>
</evidence>
<gene>
    <name evidence="9" type="ORF">SEMRO_308_G113550.1</name>
</gene>
<evidence type="ECO:0000256" key="7">
    <source>
        <dbReference type="ARBA" id="ARBA00023136"/>
    </source>
</evidence>
<proteinExistence type="predicted"/>
<dbReference type="OrthoDB" id="195103at2759"/>
<dbReference type="AlphaFoldDB" id="A0A9N8DWX5"/>
<evidence type="ECO:0000256" key="1">
    <source>
        <dbReference type="ARBA" id="ARBA00004370"/>
    </source>
</evidence>
<keyword evidence="4" id="KW-0677">Repeat</keyword>
<dbReference type="FunFam" id="3.80.10.10:FF:000400">
    <property type="entry name" value="Nuclear pore complex protein NUP107"/>
    <property type="match status" value="1"/>
</dbReference>
<dbReference type="InterPro" id="IPR050647">
    <property type="entry name" value="Plant_LRR-RLKs"/>
</dbReference>
<dbReference type="EMBL" id="CAICTM010000307">
    <property type="protein sequence ID" value="CAB9507484.1"/>
    <property type="molecule type" value="Genomic_DNA"/>
</dbReference>